<feature type="compositionally biased region" description="Low complexity" evidence="1">
    <location>
        <begin position="27"/>
        <end position="45"/>
    </location>
</feature>
<dbReference type="PROSITE" id="PS51257">
    <property type="entry name" value="PROKAR_LIPOPROTEIN"/>
    <property type="match status" value="1"/>
</dbReference>
<feature type="chain" id="PRO_5009521275" evidence="2">
    <location>
        <begin position="19"/>
        <end position="223"/>
    </location>
</feature>
<name>A0A1F5SP89_9BACT</name>
<organism evidence="3 4">
    <name type="scientific">Candidatus Falkowbacteria bacterium RIFOXYA2_FULL_47_9</name>
    <dbReference type="NCBI Taxonomy" id="1797995"/>
    <lineage>
        <taxon>Bacteria</taxon>
        <taxon>Candidatus Falkowiibacteriota</taxon>
    </lineage>
</organism>
<gene>
    <name evidence="3" type="ORF">A2242_03470</name>
</gene>
<feature type="signal peptide" evidence="2">
    <location>
        <begin position="1"/>
        <end position="18"/>
    </location>
</feature>
<sequence length="223" mass="24314">MKKLLAISSVLLGVVFLAGCGQQQTSQIQPTTPAPVAQTPEQPVATQTAPIDETSSWQTYSSVALGYEIKYPKNWTKINTSGCQADSDGCFLYLESSPYNVPPLGEGTILGVNPNNKSTGLIISVSSFSNPNKLSMGEFITKELRWGSQINQSSISKQIIAKNEFTKIPPADDLNLPSYFISAGSKIIEIDGYLFIGDKMSTQEKIGFEKIYNQVLSTLKFNK</sequence>
<comment type="caution">
    <text evidence="3">The sequence shown here is derived from an EMBL/GenBank/DDBJ whole genome shotgun (WGS) entry which is preliminary data.</text>
</comment>
<evidence type="ECO:0000313" key="4">
    <source>
        <dbReference type="Proteomes" id="UP000178925"/>
    </source>
</evidence>
<protein>
    <submittedName>
        <fullName evidence="3">Uncharacterized protein</fullName>
    </submittedName>
</protein>
<evidence type="ECO:0000256" key="1">
    <source>
        <dbReference type="SAM" id="MobiDB-lite"/>
    </source>
</evidence>
<feature type="region of interest" description="Disordered" evidence="1">
    <location>
        <begin position="27"/>
        <end position="51"/>
    </location>
</feature>
<keyword evidence="2" id="KW-0732">Signal</keyword>
<reference evidence="3 4" key="1">
    <citation type="journal article" date="2016" name="Nat. Commun.">
        <title>Thousands of microbial genomes shed light on interconnected biogeochemical processes in an aquifer system.</title>
        <authorList>
            <person name="Anantharaman K."/>
            <person name="Brown C.T."/>
            <person name="Hug L.A."/>
            <person name="Sharon I."/>
            <person name="Castelle C.J."/>
            <person name="Probst A.J."/>
            <person name="Thomas B.C."/>
            <person name="Singh A."/>
            <person name="Wilkins M.J."/>
            <person name="Karaoz U."/>
            <person name="Brodie E.L."/>
            <person name="Williams K.H."/>
            <person name="Hubbard S.S."/>
            <person name="Banfield J.F."/>
        </authorList>
    </citation>
    <scope>NUCLEOTIDE SEQUENCE [LARGE SCALE GENOMIC DNA]</scope>
</reference>
<evidence type="ECO:0000256" key="2">
    <source>
        <dbReference type="SAM" id="SignalP"/>
    </source>
</evidence>
<dbReference type="Proteomes" id="UP000178925">
    <property type="component" value="Unassembled WGS sequence"/>
</dbReference>
<accession>A0A1F5SP89</accession>
<dbReference type="EMBL" id="MFGC01000014">
    <property type="protein sequence ID" value="OGF28273.1"/>
    <property type="molecule type" value="Genomic_DNA"/>
</dbReference>
<evidence type="ECO:0000313" key="3">
    <source>
        <dbReference type="EMBL" id="OGF28273.1"/>
    </source>
</evidence>
<dbReference type="AlphaFoldDB" id="A0A1F5SP89"/>
<proteinExistence type="predicted"/>